<name>L8H0C9_ACACF</name>
<protein>
    <submittedName>
        <fullName evidence="1">Uncharacterized protein</fullName>
    </submittedName>
</protein>
<reference evidence="1 2" key="1">
    <citation type="journal article" date="2013" name="Genome Biol.">
        <title>Genome of Acanthamoeba castellanii highlights extensive lateral gene transfer and early evolution of tyrosine kinase signaling.</title>
        <authorList>
            <person name="Clarke M."/>
            <person name="Lohan A.J."/>
            <person name="Liu B."/>
            <person name="Lagkouvardos I."/>
            <person name="Roy S."/>
            <person name="Zafar N."/>
            <person name="Bertelli C."/>
            <person name="Schilde C."/>
            <person name="Kianianmomeni A."/>
            <person name="Burglin T.R."/>
            <person name="Frech C."/>
            <person name="Turcotte B."/>
            <person name="Kopec K.O."/>
            <person name="Synnott J.M."/>
            <person name="Choo C."/>
            <person name="Paponov I."/>
            <person name="Finkler A."/>
            <person name="Soon Heng Tan C."/>
            <person name="Hutchins A.P."/>
            <person name="Weinmeier T."/>
            <person name="Rattei T."/>
            <person name="Chu J.S."/>
            <person name="Gimenez G."/>
            <person name="Irimia M."/>
            <person name="Rigden D.J."/>
            <person name="Fitzpatrick D.A."/>
            <person name="Lorenzo-Morales J."/>
            <person name="Bateman A."/>
            <person name="Chiu C.H."/>
            <person name="Tang P."/>
            <person name="Hegemann P."/>
            <person name="Fromm H."/>
            <person name="Raoult D."/>
            <person name="Greub G."/>
            <person name="Miranda-Saavedra D."/>
            <person name="Chen N."/>
            <person name="Nash P."/>
            <person name="Ginger M.L."/>
            <person name="Horn M."/>
            <person name="Schaap P."/>
            <person name="Caler L."/>
            <person name="Loftus B."/>
        </authorList>
    </citation>
    <scope>NUCLEOTIDE SEQUENCE [LARGE SCALE GENOMIC DNA]</scope>
    <source>
        <strain evidence="1 2">Neff</strain>
    </source>
</reference>
<dbReference type="VEuPathDB" id="AmoebaDB:ACA1_248400"/>
<dbReference type="InterPro" id="IPR052133">
    <property type="entry name" value="Immune_Signaling-Apoptosis_Reg"/>
</dbReference>
<accession>L8H0C9</accession>
<dbReference type="Gene3D" id="1.25.10.10">
    <property type="entry name" value="Leucine-rich Repeat Variant"/>
    <property type="match status" value="1"/>
</dbReference>
<dbReference type="KEGG" id="acan:ACA1_248400"/>
<evidence type="ECO:0000313" key="2">
    <source>
        <dbReference type="Proteomes" id="UP000011083"/>
    </source>
</evidence>
<evidence type="ECO:0000313" key="1">
    <source>
        <dbReference type="EMBL" id="ELR17836.1"/>
    </source>
</evidence>
<gene>
    <name evidence="1" type="ORF">ACA1_248400</name>
</gene>
<dbReference type="Proteomes" id="UP000011083">
    <property type="component" value="Unassembled WGS sequence"/>
</dbReference>
<dbReference type="PANTHER" id="PTHR12044">
    <property type="entry name" value="BCL2 INTERACTING MEDIATOR OF CELL DEATH"/>
    <property type="match status" value="1"/>
</dbReference>
<dbReference type="InterPro" id="IPR011989">
    <property type="entry name" value="ARM-like"/>
</dbReference>
<organism evidence="1 2">
    <name type="scientific">Acanthamoeba castellanii (strain ATCC 30010 / Neff)</name>
    <dbReference type="NCBI Taxonomy" id="1257118"/>
    <lineage>
        <taxon>Eukaryota</taxon>
        <taxon>Amoebozoa</taxon>
        <taxon>Discosea</taxon>
        <taxon>Longamoebia</taxon>
        <taxon>Centramoebida</taxon>
        <taxon>Acanthamoebidae</taxon>
        <taxon>Acanthamoeba</taxon>
    </lineage>
</organism>
<keyword evidence="2" id="KW-1185">Reference proteome</keyword>
<dbReference type="SUPFAM" id="SSF48371">
    <property type="entry name" value="ARM repeat"/>
    <property type="match status" value="1"/>
</dbReference>
<dbReference type="PANTHER" id="PTHR12044:SF14">
    <property type="entry name" value="MEIOTIC DOUBLE-STRANDED BREAK FORMATION PROTEIN 1"/>
    <property type="match status" value="1"/>
</dbReference>
<dbReference type="AlphaFoldDB" id="L8H0C9"/>
<dbReference type="GeneID" id="14918563"/>
<proteinExistence type="predicted"/>
<sequence>MQGPRPVSPVLSGLVGEGHHTDPRHVTFTLADAEGYGFCFACAWEVLLDSKQLTIRKRAIALEMLKVLSSMDEASDFLSTHGLASTSLAFCAQVLGVADDALARTVLELAALLQGQTTDKSACIDSIRFQLQTLTWKQARYVLVLLGRLSYGPLIEHLLGALSYPDEDTRTTCTFVLVELLSKSQSDGVHTNAIALLHALAGGAGLDIVRGSSVVERGHLVKALKPRLLSSHEPLRALTMQVIARVCTGSPETVAFYLDEGIAGTYQLSFGQSATIEHVFIVVVTDFVIEASCGASGLVLGSSIGVLTLFSDHPSFGSYVSMRSSKCFTRRSSDCRRKACDFC</sequence>
<dbReference type="RefSeq" id="XP_004339849.1">
    <property type="nucleotide sequence ID" value="XM_004339801.1"/>
</dbReference>
<dbReference type="InterPro" id="IPR016024">
    <property type="entry name" value="ARM-type_fold"/>
</dbReference>
<dbReference type="EMBL" id="KB007971">
    <property type="protein sequence ID" value="ELR17836.1"/>
    <property type="molecule type" value="Genomic_DNA"/>
</dbReference>